<gene>
    <name evidence="7" type="ORF">BABINDRAFT_172547</name>
</gene>
<dbReference type="PANTHER" id="PTHR11071:SF561">
    <property type="entry name" value="PEPTIDYL-PROLYL CIS-TRANS ISOMERASE D-RELATED"/>
    <property type="match status" value="1"/>
</dbReference>
<dbReference type="Pfam" id="PF00160">
    <property type="entry name" value="Pro_isomerase"/>
    <property type="match status" value="1"/>
</dbReference>
<dbReference type="PRINTS" id="PR00153">
    <property type="entry name" value="CSAPPISMRASE"/>
</dbReference>
<feature type="domain" description="PPIase cyclophilin-type" evidence="6">
    <location>
        <begin position="9"/>
        <end position="152"/>
    </location>
</feature>
<dbReference type="InterPro" id="IPR002130">
    <property type="entry name" value="Cyclophilin-type_PPIase_dom"/>
</dbReference>
<dbReference type="FunFam" id="2.40.100.10:FF:000025">
    <property type="entry name" value="Peptidyl-prolyl cis-trans isomerase CYP19-2"/>
    <property type="match status" value="1"/>
</dbReference>
<comment type="catalytic activity">
    <reaction evidence="1 4">
        <text>[protein]-peptidylproline (omega=180) = [protein]-peptidylproline (omega=0)</text>
        <dbReference type="Rhea" id="RHEA:16237"/>
        <dbReference type="Rhea" id="RHEA-COMP:10747"/>
        <dbReference type="Rhea" id="RHEA-COMP:10748"/>
        <dbReference type="ChEBI" id="CHEBI:83833"/>
        <dbReference type="ChEBI" id="CHEBI:83834"/>
        <dbReference type="EC" id="5.2.1.8"/>
    </reaction>
</comment>
<proteinExistence type="inferred from homology"/>
<keyword evidence="8" id="KW-1185">Reference proteome</keyword>
<dbReference type="RefSeq" id="XP_018983452.1">
    <property type="nucleotide sequence ID" value="XM_019130893.1"/>
</dbReference>
<keyword evidence="2 4" id="KW-0697">Rotamase</keyword>
<organism evidence="7 8">
    <name type="scientific">Babjeviella inositovora NRRL Y-12698</name>
    <dbReference type="NCBI Taxonomy" id="984486"/>
    <lineage>
        <taxon>Eukaryota</taxon>
        <taxon>Fungi</taxon>
        <taxon>Dikarya</taxon>
        <taxon>Ascomycota</taxon>
        <taxon>Saccharomycotina</taxon>
        <taxon>Pichiomycetes</taxon>
        <taxon>Serinales incertae sedis</taxon>
        <taxon>Babjeviella</taxon>
    </lineage>
</organism>
<keyword evidence="3 4" id="KW-0413">Isomerase</keyword>
<evidence type="ECO:0000256" key="3">
    <source>
        <dbReference type="ARBA" id="ARBA00023235"/>
    </source>
</evidence>
<dbReference type="AlphaFoldDB" id="A0A1E3QKY6"/>
<dbReference type="InterPro" id="IPR024936">
    <property type="entry name" value="Cyclophilin-type_PPIase"/>
</dbReference>
<dbReference type="STRING" id="984486.A0A1E3QKY6"/>
<dbReference type="GO" id="GO:0003755">
    <property type="term" value="F:peptidyl-prolyl cis-trans isomerase activity"/>
    <property type="evidence" value="ECO:0007669"/>
    <property type="project" value="UniProtKB-UniRule"/>
</dbReference>
<dbReference type="EC" id="5.2.1.8" evidence="4"/>
<dbReference type="SUPFAM" id="SSF50891">
    <property type="entry name" value="Cyclophilin-like"/>
    <property type="match status" value="1"/>
</dbReference>
<dbReference type="PANTHER" id="PTHR11071">
    <property type="entry name" value="PEPTIDYL-PROLYL CIS-TRANS ISOMERASE"/>
    <property type="match status" value="1"/>
</dbReference>
<comment type="function">
    <text evidence="4">PPIases accelerate the folding of proteins. It catalyzes the cis-trans isomerization of proline imidic peptide bonds in oligopeptides.</text>
</comment>
<evidence type="ECO:0000256" key="1">
    <source>
        <dbReference type="ARBA" id="ARBA00000971"/>
    </source>
</evidence>
<name>A0A1E3QKY6_9ASCO</name>
<sequence>MEGNTQNVLGTLSLALYESYVPQTVLNFVGLASDEHGHGYLNSVFHRIISKFMIQGGDFENENGTGGYSIYGKKFPDENFRLKHDRVGRLSMANSGRDTNGSQFFITTVPTPHLNNRHVVFGQLIDGMDVLHKIENTTGSGSRGGDSGGDLPQIGPAEGG</sequence>
<dbReference type="PROSITE" id="PS50072">
    <property type="entry name" value="CSA_PPIASE_2"/>
    <property type="match status" value="1"/>
</dbReference>
<evidence type="ECO:0000256" key="4">
    <source>
        <dbReference type="RuleBase" id="RU363019"/>
    </source>
</evidence>
<dbReference type="GO" id="GO:0000324">
    <property type="term" value="C:fungal-type vacuole"/>
    <property type="evidence" value="ECO:0007669"/>
    <property type="project" value="TreeGrafter"/>
</dbReference>
<evidence type="ECO:0000313" key="8">
    <source>
        <dbReference type="Proteomes" id="UP000094336"/>
    </source>
</evidence>
<protein>
    <recommendedName>
        <fullName evidence="4">Peptidyl-prolyl cis-trans isomerase</fullName>
        <shortName evidence="4">PPIase</shortName>
        <ecNumber evidence="4">5.2.1.8</ecNumber>
    </recommendedName>
</protein>
<dbReference type="GeneID" id="30148746"/>
<dbReference type="GO" id="GO:0006457">
    <property type="term" value="P:protein folding"/>
    <property type="evidence" value="ECO:0007669"/>
    <property type="project" value="InterPro"/>
</dbReference>
<evidence type="ECO:0000256" key="5">
    <source>
        <dbReference type="SAM" id="MobiDB-lite"/>
    </source>
</evidence>
<evidence type="ECO:0000259" key="6">
    <source>
        <dbReference type="PROSITE" id="PS50072"/>
    </source>
</evidence>
<dbReference type="PIRSF" id="PIRSF001467">
    <property type="entry name" value="Peptidylpro_ismrse"/>
    <property type="match status" value="1"/>
</dbReference>
<evidence type="ECO:0000313" key="7">
    <source>
        <dbReference type="EMBL" id="ODQ78124.1"/>
    </source>
</evidence>
<accession>A0A1E3QKY6</accession>
<dbReference type="InterPro" id="IPR020892">
    <property type="entry name" value="Cyclophilin-type_PPIase_CS"/>
</dbReference>
<dbReference type="Gene3D" id="2.40.100.10">
    <property type="entry name" value="Cyclophilin-like"/>
    <property type="match status" value="1"/>
</dbReference>
<dbReference type="PROSITE" id="PS00170">
    <property type="entry name" value="CSA_PPIASE_1"/>
    <property type="match status" value="1"/>
</dbReference>
<comment type="similarity">
    <text evidence="4">Belongs to the cyclophilin-type PPIase family.</text>
</comment>
<reference evidence="8" key="1">
    <citation type="submission" date="2016-05" db="EMBL/GenBank/DDBJ databases">
        <title>Comparative genomics of biotechnologically important yeasts.</title>
        <authorList>
            <consortium name="DOE Joint Genome Institute"/>
            <person name="Riley R."/>
            <person name="Haridas S."/>
            <person name="Wolfe K.H."/>
            <person name="Lopes M.R."/>
            <person name="Hittinger C.T."/>
            <person name="Goker M."/>
            <person name="Salamov A."/>
            <person name="Wisecaver J."/>
            <person name="Long T.M."/>
            <person name="Aerts A.L."/>
            <person name="Barry K."/>
            <person name="Choi C."/>
            <person name="Clum A."/>
            <person name="Coughlan A.Y."/>
            <person name="Deshpande S."/>
            <person name="Douglass A.P."/>
            <person name="Hanson S.J."/>
            <person name="Klenk H.-P."/>
            <person name="Labutti K."/>
            <person name="Lapidus A."/>
            <person name="Lindquist E."/>
            <person name="Lipzen A."/>
            <person name="Meier-Kolthoff J.P."/>
            <person name="Ohm R.A."/>
            <person name="Otillar R.P."/>
            <person name="Pangilinan J."/>
            <person name="Peng Y."/>
            <person name="Rokas A."/>
            <person name="Rosa C.A."/>
            <person name="Scheuner C."/>
            <person name="Sibirny A.A."/>
            <person name="Slot J.C."/>
            <person name="Stielow J.B."/>
            <person name="Sun H."/>
            <person name="Kurtzman C.P."/>
            <person name="Blackwell M."/>
            <person name="Grigoriev I.V."/>
            <person name="Jeffries T.W."/>
        </authorList>
    </citation>
    <scope>NUCLEOTIDE SEQUENCE [LARGE SCALE GENOMIC DNA]</scope>
    <source>
        <strain evidence="8">NRRL Y-12698</strain>
    </source>
</reference>
<dbReference type="InterPro" id="IPR029000">
    <property type="entry name" value="Cyclophilin-like_dom_sf"/>
</dbReference>
<dbReference type="EMBL" id="KV454437">
    <property type="protein sequence ID" value="ODQ78124.1"/>
    <property type="molecule type" value="Genomic_DNA"/>
</dbReference>
<feature type="region of interest" description="Disordered" evidence="5">
    <location>
        <begin position="135"/>
        <end position="160"/>
    </location>
</feature>
<evidence type="ECO:0000256" key="2">
    <source>
        <dbReference type="ARBA" id="ARBA00023110"/>
    </source>
</evidence>
<dbReference type="GO" id="GO:0005783">
    <property type="term" value="C:endoplasmic reticulum"/>
    <property type="evidence" value="ECO:0007669"/>
    <property type="project" value="TreeGrafter"/>
</dbReference>
<dbReference type="GO" id="GO:0016018">
    <property type="term" value="F:cyclosporin A binding"/>
    <property type="evidence" value="ECO:0007669"/>
    <property type="project" value="TreeGrafter"/>
</dbReference>
<dbReference type="OrthoDB" id="193499at2759"/>
<dbReference type="Proteomes" id="UP000094336">
    <property type="component" value="Unassembled WGS sequence"/>
</dbReference>